<dbReference type="GO" id="GO:0005634">
    <property type="term" value="C:nucleus"/>
    <property type="evidence" value="ECO:0007669"/>
    <property type="project" value="UniProtKB-SubCell"/>
</dbReference>
<keyword evidence="2" id="KW-0479">Metal-binding</keyword>
<evidence type="ECO:0000256" key="6">
    <source>
        <dbReference type="ARBA" id="ARBA00023242"/>
    </source>
</evidence>
<comment type="subcellular location">
    <subcellularLocation>
        <location evidence="1">Nucleus</location>
    </subcellularLocation>
</comment>
<evidence type="ECO:0000256" key="1">
    <source>
        <dbReference type="ARBA" id="ARBA00004123"/>
    </source>
</evidence>
<comment type="caution">
    <text evidence="10">The sequence shown here is derived from an EMBL/GenBank/DDBJ whole genome shotgun (WGS) entry which is preliminary data.</text>
</comment>
<feature type="compositionally biased region" description="Pro residues" evidence="8">
    <location>
        <begin position="104"/>
        <end position="115"/>
    </location>
</feature>
<keyword evidence="5" id="KW-0862">Zinc</keyword>
<evidence type="ECO:0000259" key="9">
    <source>
        <dbReference type="PROSITE" id="PS50157"/>
    </source>
</evidence>
<dbReference type="GO" id="GO:0000981">
    <property type="term" value="F:DNA-binding transcription factor activity, RNA polymerase II-specific"/>
    <property type="evidence" value="ECO:0007669"/>
    <property type="project" value="TreeGrafter"/>
</dbReference>
<evidence type="ECO:0000256" key="5">
    <source>
        <dbReference type="ARBA" id="ARBA00022833"/>
    </source>
</evidence>
<feature type="region of interest" description="Disordered" evidence="8">
    <location>
        <begin position="101"/>
        <end position="199"/>
    </location>
</feature>
<dbReference type="FunFam" id="3.30.160.60:FF:000018">
    <property type="entry name" value="Krueppel-like factor 15"/>
    <property type="match status" value="1"/>
</dbReference>
<dbReference type="PANTHER" id="PTHR23235:SF48">
    <property type="entry name" value="KRUEPPEL-LIKE FACTOR 3"/>
    <property type="match status" value="1"/>
</dbReference>
<dbReference type="FunFam" id="3.30.160.60:FF:000446">
    <property type="entry name" value="Zinc finger protein"/>
    <property type="match status" value="1"/>
</dbReference>
<dbReference type="SMART" id="SM00355">
    <property type="entry name" value="ZnF_C2H2"/>
    <property type="match status" value="3"/>
</dbReference>
<dbReference type="Pfam" id="PF00096">
    <property type="entry name" value="zf-C2H2"/>
    <property type="match status" value="3"/>
</dbReference>
<feature type="domain" description="C2H2-type" evidence="9">
    <location>
        <begin position="303"/>
        <end position="332"/>
    </location>
</feature>
<keyword evidence="6" id="KW-0539">Nucleus</keyword>
<dbReference type="GO" id="GO:0000978">
    <property type="term" value="F:RNA polymerase II cis-regulatory region sequence-specific DNA binding"/>
    <property type="evidence" value="ECO:0007669"/>
    <property type="project" value="TreeGrafter"/>
</dbReference>
<feature type="domain" description="C2H2-type" evidence="9">
    <location>
        <begin position="273"/>
        <end position="302"/>
    </location>
</feature>
<keyword evidence="11" id="KW-1185">Reference proteome</keyword>
<feature type="region of interest" description="Disordered" evidence="8">
    <location>
        <begin position="38"/>
        <end position="66"/>
    </location>
</feature>
<dbReference type="AlphaFoldDB" id="A0AAW2GWA4"/>
<proteinExistence type="predicted"/>
<evidence type="ECO:0000256" key="7">
    <source>
        <dbReference type="PROSITE-ProRule" id="PRU00042"/>
    </source>
</evidence>
<evidence type="ECO:0000313" key="11">
    <source>
        <dbReference type="Proteomes" id="UP001430953"/>
    </source>
</evidence>
<evidence type="ECO:0000256" key="3">
    <source>
        <dbReference type="ARBA" id="ARBA00022737"/>
    </source>
</evidence>
<accession>A0AAW2GWA4</accession>
<reference evidence="10 11" key="1">
    <citation type="submission" date="2023-03" db="EMBL/GenBank/DDBJ databases">
        <title>High recombination rates correlate with genetic variation in Cardiocondyla obscurior ants.</title>
        <authorList>
            <person name="Errbii M."/>
        </authorList>
    </citation>
    <scope>NUCLEOTIDE SEQUENCE [LARGE SCALE GENOMIC DNA]</scope>
    <source>
        <strain evidence="10">Alpha-2009</strain>
        <tissue evidence="10">Whole body</tissue>
    </source>
</reference>
<evidence type="ECO:0000256" key="4">
    <source>
        <dbReference type="ARBA" id="ARBA00022771"/>
    </source>
</evidence>
<evidence type="ECO:0000256" key="2">
    <source>
        <dbReference type="ARBA" id="ARBA00022723"/>
    </source>
</evidence>
<dbReference type="Proteomes" id="UP001430953">
    <property type="component" value="Unassembled WGS sequence"/>
</dbReference>
<feature type="compositionally biased region" description="Basic and acidic residues" evidence="8">
    <location>
        <begin position="131"/>
        <end position="198"/>
    </location>
</feature>
<gene>
    <name evidence="10" type="ORF">PUN28_002788</name>
</gene>
<dbReference type="SUPFAM" id="SSF57667">
    <property type="entry name" value="beta-beta-alpha zinc fingers"/>
    <property type="match status" value="2"/>
</dbReference>
<dbReference type="PANTHER" id="PTHR23235">
    <property type="entry name" value="KRUEPPEL-LIKE TRANSCRIPTION FACTOR"/>
    <property type="match status" value="1"/>
</dbReference>
<dbReference type="InterPro" id="IPR036236">
    <property type="entry name" value="Znf_C2H2_sf"/>
</dbReference>
<keyword evidence="3" id="KW-0677">Repeat</keyword>
<evidence type="ECO:0000256" key="8">
    <source>
        <dbReference type="SAM" id="MobiDB-lite"/>
    </source>
</evidence>
<evidence type="ECO:0000313" key="10">
    <source>
        <dbReference type="EMBL" id="KAL0131496.1"/>
    </source>
</evidence>
<dbReference type="PROSITE" id="PS00028">
    <property type="entry name" value="ZINC_FINGER_C2H2_1"/>
    <property type="match status" value="3"/>
</dbReference>
<sequence>MRTPPRRSSRWLETLTYIGSANVQSRFMVFMEESELSSKRWASAPRRPDSPCILGAPTSREAAGPPVQLEPVDLSVKTPVVLQVPRYSPAAIINAVARRIPSPSTTPTPPPPPPLCVSTASPSLPPLGETAWDRDHDRDRNRERNRERERDRVRERSGENEREREPTIREREARDRERERERDRDRQRDRERDRERDVSVCMMEPPDSVFISPSAALLALQRIKDASLVFHKRPALAAGIGLGGRGNAGVGGNGGSLGVDGECGDALKRRKVHRCDVAGCDKVYTKSSHLKAHKRTHTGEKPYQCTWEGCTWKFARSDELTRHYRKHTGQKPFKCHLCQRSFSRSDHLSLHMKRH</sequence>
<dbReference type="InterPro" id="IPR013087">
    <property type="entry name" value="Znf_C2H2_type"/>
</dbReference>
<organism evidence="10 11">
    <name type="scientific">Cardiocondyla obscurior</name>
    <dbReference type="NCBI Taxonomy" id="286306"/>
    <lineage>
        <taxon>Eukaryota</taxon>
        <taxon>Metazoa</taxon>
        <taxon>Ecdysozoa</taxon>
        <taxon>Arthropoda</taxon>
        <taxon>Hexapoda</taxon>
        <taxon>Insecta</taxon>
        <taxon>Pterygota</taxon>
        <taxon>Neoptera</taxon>
        <taxon>Endopterygota</taxon>
        <taxon>Hymenoptera</taxon>
        <taxon>Apocrita</taxon>
        <taxon>Aculeata</taxon>
        <taxon>Formicoidea</taxon>
        <taxon>Formicidae</taxon>
        <taxon>Myrmicinae</taxon>
        <taxon>Cardiocondyla</taxon>
    </lineage>
</organism>
<dbReference type="FunFam" id="3.30.160.60:FF:000021">
    <property type="entry name" value="Basic krueppel-like factor 3"/>
    <property type="match status" value="1"/>
</dbReference>
<dbReference type="GO" id="GO:0008270">
    <property type="term" value="F:zinc ion binding"/>
    <property type="evidence" value="ECO:0007669"/>
    <property type="project" value="UniProtKB-KW"/>
</dbReference>
<keyword evidence="4 7" id="KW-0863">Zinc-finger</keyword>
<feature type="domain" description="C2H2-type" evidence="9">
    <location>
        <begin position="333"/>
        <end position="355"/>
    </location>
</feature>
<dbReference type="PROSITE" id="PS50157">
    <property type="entry name" value="ZINC_FINGER_C2H2_2"/>
    <property type="match status" value="3"/>
</dbReference>
<dbReference type="Gene3D" id="3.30.160.60">
    <property type="entry name" value="Classic Zinc Finger"/>
    <property type="match status" value="3"/>
</dbReference>
<name>A0AAW2GWA4_9HYME</name>
<protein>
    <recommendedName>
        <fullName evidence="9">C2H2-type domain-containing protein</fullName>
    </recommendedName>
</protein>
<dbReference type="EMBL" id="JADYXP020000002">
    <property type="protein sequence ID" value="KAL0131496.1"/>
    <property type="molecule type" value="Genomic_DNA"/>
</dbReference>